<dbReference type="Pfam" id="PF06155">
    <property type="entry name" value="GBBH-like_N"/>
    <property type="match status" value="1"/>
</dbReference>
<dbReference type="InterPro" id="IPR010376">
    <property type="entry name" value="GBBH-like_N"/>
</dbReference>
<keyword evidence="6" id="KW-1185">Reference proteome</keyword>
<dbReference type="PANTHER" id="PTHR35303">
    <property type="entry name" value="OS02G0197800 PROTEIN"/>
    <property type="match status" value="1"/>
</dbReference>
<dbReference type="Gene3D" id="3.30.2020.30">
    <property type="match status" value="1"/>
</dbReference>
<sequence length="145" mass="16244">MSHEGIRMISREESERTAATEQPLPPAAISPAKVKVDITNGTGMEITWKDGHHSKWTFPYLRDACPCATCHEEREKTGRALGEPRPAPKALFPIYTPPAKPNSAEPIGRYAIKFKWADGHESGIYSWDFLRRLDQNALPFKVAAK</sequence>
<accession>A0A1G7R1Z4</accession>
<gene>
    <name evidence="5" type="ORF">SAMN05444167_4065</name>
</gene>
<dbReference type="EMBL" id="LT629690">
    <property type="protein sequence ID" value="SDG03970.1"/>
    <property type="molecule type" value="Genomic_DNA"/>
</dbReference>
<dbReference type="OrthoDB" id="9794178at2"/>
<feature type="compositionally biased region" description="Basic and acidic residues" evidence="3">
    <location>
        <begin position="1"/>
        <end position="18"/>
    </location>
</feature>
<dbReference type="GO" id="GO:0046872">
    <property type="term" value="F:metal ion binding"/>
    <property type="evidence" value="ECO:0007669"/>
    <property type="project" value="UniProtKB-KW"/>
</dbReference>
<evidence type="ECO:0000313" key="5">
    <source>
        <dbReference type="EMBL" id="SDG03970.1"/>
    </source>
</evidence>
<dbReference type="RefSeq" id="WP_047492578.1">
    <property type="nucleotide sequence ID" value="NZ_LT629690.1"/>
</dbReference>
<proteinExistence type="predicted"/>
<reference evidence="5 6" key="1">
    <citation type="submission" date="2016-10" db="EMBL/GenBank/DDBJ databases">
        <authorList>
            <person name="de Groot N.N."/>
        </authorList>
    </citation>
    <scope>NUCLEOTIDE SEQUENCE [LARGE SCALE GENOMIC DNA]</scope>
    <source>
        <strain evidence="5 6">GAS232</strain>
    </source>
</reference>
<evidence type="ECO:0000313" key="6">
    <source>
        <dbReference type="Proteomes" id="UP000182427"/>
    </source>
</evidence>
<keyword evidence="2" id="KW-0408">Iron</keyword>
<feature type="domain" description="Gamma-butyrobetaine hydroxylase-like N-terminal" evidence="4">
    <location>
        <begin position="40"/>
        <end position="131"/>
    </location>
</feature>
<protein>
    <recommendedName>
        <fullName evidence="4">Gamma-butyrobetaine hydroxylase-like N-terminal domain-containing protein</fullName>
    </recommendedName>
</protein>
<evidence type="ECO:0000256" key="3">
    <source>
        <dbReference type="SAM" id="MobiDB-lite"/>
    </source>
</evidence>
<dbReference type="InterPro" id="IPR038492">
    <property type="entry name" value="GBBH-like_N_sf"/>
</dbReference>
<evidence type="ECO:0000256" key="1">
    <source>
        <dbReference type="ARBA" id="ARBA00022723"/>
    </source>
</evidence>
<dbReference type="AlphaFoldDB" id="A0A1G7R1Z4"/>
<feature type="region of interest" description="Disordered" evidence="3">
    <location>
        <begin position="1"/>
        <end position="23"/>
    </location>
</feature>
<organism evidence="5 6">
    <name type="scientific">Terriglobus roseus</name>
    <dbReference type="NCBI Taxonomy" id="392734"/>
    <lineage>
        <taxon>Bacteria</taxon>
        <taxon>Pseudomonadati</taxon>
        <taxon>Acidobacteriota</taxon>
        <taxon>Terriglobia</taxon>
        <taxon>Terriglobales</taxon>
        <taxon>Acidobacteriaceae</taxon>
        <taxon>Terriglobus</taxon>
    </lineage>
</organism>
<evidence type="ECO:0000259" key="4">
    <source>
        <dbReference type="Pfam" id="PF06155"/>
    </source>
</evidence>
<dbReference type="Proteomes" id="UP000182427">
    <property type="component" value="Chromosome I"/>
</dbReference>
<evidence type="ECO:0000256" key="2">
    <source>
        <dbReference type="ARBA" id="ARBA00023004"/>
    </source>
</evidence>
<feature type="region of interest" description="Disordered" evidence="3">
    <location>
        <begin position="77"/>
        <end position="98"/>
    </location>
</feature>
<name>A0A1G7R1Z4_9BACT</name>
<keyword evidence="1" id="KW-0479">Metal-binding</keyword>